<accession>A0AAI8VG62</accession>
<feature type="compositionally biased region" description="Basic and acidic residues" evidence="2">
    <location>
        <begin position="288"/>
        <end position="307"/>
    </location>
</feature>
<evidence type="ECO:0000259" key="3">
    <source>
        <dbReference type="PROSITE" id="PS50157"/>
    </source>
</evidence>
<keyword evidence="1" id="KW-0863">Zinc-finger</keyword>
<reference evidence="4" key="1">
    <citation type="submission" date="2023-10" db="EMBL/GenBank/DDBJ databases">
        <authorList>
            <person name="Hackl T."/>
        </authorList>
    </citation>
    <scope>NUCLEOTIDE SEQUENCE</scope>
</reference>
<evidence type="ECO:0000313" key="4">
    <source>
        <dbReference type="EMBL" id="CAJ2504373.1"/>
    </source>
</evidence>
<feature type="domain" description="C2H2-type" evidence="3">
    <location>
        <begin position="429"/>
        <end position="457"/>
    </location>
</feature>
<feature type="compositionally biased region" description="Polar residues" evidence="2">
    <location>
        <begin position="89"/>
        <end position="99"/>
    </location>
</feature>
<keyword evidence="1" id="KW-0479">Metal-binding</keyword>
<evidence type="ECO:0000256" key="2">
    <source>
        <dbReference type="SAM" id="MobiDB-lite"/>
    </source>
</evidence>
<keyword evidence="5" id="KW-1185">Reference proteome</keyword>
<dbReference type="PROSITE" id="PS50157">
    <property type="entry name" value="ZINC_FINGER_C2H2_2"/>
    <property type="match status" value="1"/>
</dbReference>
<feature type="compositionally biased region" description="Basic and acidic residues" evidence="2">
    <location>
        <begin position="109"/>
        <end position="123"/>
    </location>
</feature>
<dbReference type="PROSITE" id="PS00028">
    <property type="entry name" value="ZINC_FINGER_C2H2_1"/>
    <property type="match status" value="1"/>
</dbReference>
<feature type="compositionally biased region" description="Polar residues" evidence="2">
    <location>
        <begin position="269"/>
        <end position="280"/>
    </location>
</feature>
<evidence type="ECO:0000256" key="1">
    <source>
        <dbReference type="PROSITE-ProRule" id="PRU00042"/>
    </source>
</evidence>
<dbReference type="AlphaFoldDB" id="A0AAI8VG62"/>
<protein>
    <submittedName>
        <fullName evidence="4">Uu.00g117670.m01.CDS01</fullName>
    </submittedName>
</protein>
<gene>
    <name evidence="4" type="ORF">KHLLAP_LOCUS4841</name>
</gene>
<sequence>MRHSAGADGSQAAIQIIESLRSNLGGNSINDYDIELEGGEFLTSKIWLDIVKSGPLPLLKLTLKPRMRPGNNSLALILFSTKEVTTDGLASTSSQSARNNDAFGALPESDYKTSGDEGEHENLDPRNRSLIVRAPGELQIFDQDDPEPSKFQNTGRNTKGRLRITDKHSAHGPSHPAYPLDSFTGALVKVDDTPASAAEDATMKTLIGGFGGQSEPTLVGSLGSRQENDSRRILDLNSNGGKPDEDGRVRVWDYLIDAGDADEVIFTPSATGHDAQSSPCGDSGSLERQPHRVERSEQSEKQREPQLRTHGVIFAASKSSDDALPQSAKMLHPDGGLYILEYRKKAASKLVFDFFTTSRSLLEMFIPINFEHDTTKKNWGGMSVICQVMDTIFTPKVQLEQPAYFVQNYADDVDLREVFSITAPSKAFDGCTGCSKGFKSYDEGVIHLKTMHFSQDPDHAFLSRDQAAGFFIRAPDQIQVETRINDLTLLVRKSESFISTLCEKAEELRLGATRSEGDDTEQGYPVMERLVRVFESVTLLIVLTARMVSKVDLLMRQTHRSSRHRQNLAAKPIWQLHKIHAEAQKHLEHLEHARIDIILASKTDSRAGRVTLTSIGPEFMISLISNGLFLRRLKGSSGESVDVCESYKQHTTSLQLQVNQRPQKRLFADMYALEEELDILRRVIHWQRKFCSDIMRVLDPTSHNRHQKH</sequence>
<proteinExistence type="predicted"/>
<dbReference type="InterPro" id="IPR013087">
    <property type="entry name" value="Znf_C2H2_type"/>
</dbReference>
<feature type="region of interest" description="Disordered" evidence="2">
    <location>
        <begin position="89"/>
        <end position="123"/>
    </location>
</feature>
<evidence type="ECO:0000313" key="5">
    <source>
        <dbReference type="Proteomes" id="UP001295740"/>
    </source>
</evidence>
<keyword evidence="1" id="KW-0862">Zinc</keyword>
<organism evidence="4 5">
    <name type="scientific">Anthostomella pinea</name>
    <dbReference type="NCBI Taxonomy" id="933095"/>
    <lineage>
        <taxon>Eukaryota</taxon>
        <taxon>Fungi</taxon>
        <taxon>Dikarya</taxon>
        <taxon>Ascomycota</taxon>
        <taxon>Pezizomycotina</taxon>
        <taxon>Sordariomycetes</taxon>
        <taxon>Xylariomycetidae</taxon>
        <taxon>Xylariales</taxon>
        <taxon>Xylariaceae</taxon>
        <taxon>Anthostomella</taxon>
    </lineage>
</organism>
<dbReference type="Proteomes" id="UP001295740">
    <property type="component" value="Unassembled WGS sequence"/>
</dbReference>
<dbReference type="GO" id="GO:0008270">
    <property type="term" value="F:zinc ion binding"/>
    <property type="evidence" value="ECO:0007669"/>
    <property type="project" value="UniProtKB-KW"/>
</dbReference>
<dbReference type="EMBL" id="CAUWAG010000006">
    <property type="protein sequence ID" value="CAJ2504373.1"/>
    <property type="molecule type" value="Genomic_DNA"/>
</dbReference>
<comment type="caution">
    <text evidence="4">The sequence shown here is derived from an EMBL/GenBank/DDBJ whole genome shotgun (WGS) entry which is preliminary data.</text>
</comment>
<name>A0AAI8VG62_9PEZI</name>
<feature type="region of interest" description="Disordered" evidence="2">
    <location>
        <begin position="269"/>
        <end position="308"/>
    </location>
</feature>